<evidence type="ECO:0000256" key="1">
    <source>
        <dbReference type="SAM" id="Phobius"/>
    </source>
</evidence>
<dbReference type="EMBL" id="MU001690">
    <property type="protein sequence ID" value="KAF2454554.1"/>
    <property type="molecule type" value="Genomic_DNA"/>
</dbReference>
<keyword evidence="1" id="KW-0812">Transmembrane</keyword>
<accession>A0A6A6NSY8</accession>
<protein>
    <recommendedName>
        <fullName evidence="4">Fibronectin type-III domain-containing protein</fullName>
    </recommendedName>
</protein>
<proteinExistence type="predicted"/>
<feature type="transmembrane region" description="Helical" evidence="1">
    <location>
        <begin position="27"/>
        <end position="48"/>
    </location>
</feature>
<evidence type="ECO:0000313" key="2">
    <source>
        <dbReference type="EMBL" id="KAF2454554.1"/>
    </source>
</evidence>
<dbReference type="Proteomes" id="UP000799766">
    <property type="component" value="Unassembled WGS sequence"/>
</dbReference>
<keyword evidence="1" id="KW-0472">Membrane</keyword>
<gene>
    <name evidence="2" type="ORF">BDY21DRAFT_98221</name>
</gene>
<evidence type="ECO:0000313" key="3">
    <source>
        <dbReference type="Proteomes" id="UP000799766"/>
    </source>
</evidence>
<sequence length="134" mass="14225">MPSDVLFWPGQPAAPAAPPAVAMVDSLVHSASWLPALSVCGAVLWLFYRAYQVLAKPVDELVNLLGLEMPPAPVVSLAAVKANGVVLHWKPPGLRGSVAKYQVRLNGHMGMSPFPSLFRAPASSPQERSACLTD</sequence>
<name>A0A6A6NSY8_9PEZI</name>
<keyword evidence="3" id="KW-1185">Reference proteome</keyword>
<dbReference type="OrthoDB" id="5572782at2759"/>
<keyword evidence="1" id="KW-1133">Transmembrane helix</keyword>
<evidence type="ECO:0008006" key="4">
    <source>
        <dbReference type="Google" id="ProtNLM"/>
    </source>
</evidence>
<organism evidence="2 3">
    <name type="scientific">Lineolata rhizophorae</name>
    <dbReference type="NCBI Taxonomy" id="578093"/>
    <lineage>
        <taxon>Eukaryota</taxon>
        <taxon>Fungi</taxon>
        <taxon>Dikarya</taxon>
        <taxon>Ascomycota</taxon>
        <taxon>Pezizomycotina</taxon>
        <taxon>Dothideomycetes</taxon>
        <taxon>Dothideomycetes incertae sedis</taxon>
        <taxon>Lineolatales</taxon>
        <taxon>Lineolataceae</taxon>
        <taxon>Lineolata</taxon>
    </lineage>
</organism>
<reference evidence="2" key="1">
    <citation type="journal article" date="2020" name="Stud. Mycol.">
        <title>101 Dothideomycetes genomes: a test case for predicting lifestyles and emergence of pathogens.</title>
        <authorList>
            <person name="Haridas S."/>
            <person name="Albert R."/>
            <person name="Binder M."/>
            <person name="Bloem J."/>
            <person name="Labutti K."/>
            <person name="Salamov A."/>
            <person name="Andreopoulos B."/>
            <person name="Baker S."/>
            <person name="Barry K."/>
            <person name="Bills G."/>
            <person name="Bluhm B."/>
            <person name="Cannon C."/>
            <person name="Castanera R."/>
            <person name="Culley D."/>
            <person name="Daum C."/>
            <person name="Ezra D."/>
            <person name="Gonzalez J."/>
            <person name="Henrissat B."/>
            <person name="Kuo A."/>
            <person name="Liang C."/>
            <person name="Lipzen A."/>
            <person name="Lutzoni F."/>
            <person name="Magnuson J."/>
            <person name="Mondo S."/>
            <person name="Nolan M."/>
            <person name="Ohm R."/>
            <person name="Pangilinan J."/>
            <person name="Park H.-J."/>
            <person name="Ramirez L."/>
            <person name="Alfaro M."/>
            <person name="Sun H."/>
            <person name="Tritt A."/>
            <person name="Yoshinaga Y."/>
            <person name="Zwiers L.-H."/>
            <person name="Turgeon B."/>
            <person name="Goodwin S."/>
            <person name="Spatafora J."/>
            <person name="Crous P."/>
            <person name="Grigoriev I."/>
        </authorList>
    </citation>
    <scope>NUCLEOTIDE SEQUENCE</scope>
    <source>
        <strain evidence="2">ATCC 16933</strain>
    </source>
</reference>
<dbReference type="AlphaFoldDB" id="A0A6A6NSY8"/>